<accession>A0A1L6MXZ6</accession>
<dbReference type="InterPro" id="IPR037278">
    <property type="entry name" value="ARFGAP/RecO"/>
</dbReference>
<dbReference type="STRING" id="1882918.BCY86_06220"/>
<dbReference type="SUPFAM" id="SSF50249">
    <property type="entry name" value="Nucleic acid-binding proteins"/>
    <property type="match status" value="1"/>
</dbReference>
<dbReference type="OrthoDB" id="9780797at2"/>
<proteinExistence type="inferred from homology"/>
<dbReference type="GO" id="GO:0043590">
    <property type="term" value="C:bacterial nucleoid"/>
    <property type="evidence" value="ECO:0007669"/>
    <property type="project" value="TreeGrafter"/>
</dbReference>
<evidence type="ECO:0000313" key="10">
    <source>
        <dbReference type="Proteomes" id="UP000185544"/>
    </source>
</evidence>
<evidence type="ECO:0000256" key="3">
    <source>
        <dbReference type="ARBA" id="ARBA00022763"/>
    </source>
</evidence>
<dbReference type="Pfam" id="PF02565">
    <property type="entry name" value="RecO_C"/>
    <property type="match status" value="1"/>
</dbReference>
<feature type="domain" description="DNA replication/recombination mediator RecO N-terminal" evidence="8">
    <location>
        <begin position="6"/>
        <end position="67"/>
    </location>
</feature>
<dbReference type="Gene3D" id="1.20.1440.120">
    <property type="entry name" value="Recombination protein O, C-terminal domain"/>
    <property type="match status" value="1"/>
</dbReference>
<gene>
    <name evidence="7" type="primary">recO</name>
    <name evidence="9" type="ORF">BCY86_06220</name>
</gene>
<evidence type="ECO:0000256" key="7">
    <source>
        <dbReference type="HAMAP-Rule" id="MF_00201"/>
    </source>
</evidence>
<keyword evidence="10" id="KW-1185">Reference proteome</keyword>
<dbReference type="PANTHER" id="PTHR33991">
    <property type="entry name" value="DNA REPAIR PROTEIN RECO"/>
    <property type="match status" value="1"/>
</dbReference>
<protein>
    <recommendedName>
        <fullName evidence="2 7">DNA repair protein RecO</fullName>
    </recommendedName>
    <alternativeName>
        <fullName evidence="6 7">Recombination protein O</fullName>
    </alternativeName>
</protein>
<dbReference type="InterPro" id="IPR012340">
    <property type="entry name" value="NA-bd_OB-fold"/>
</dbReference>
<evidence type="ECO:0000256" key="1">
    <source>
        <dbReference type="ARBA" id="ARBA00007452"/>
    </source>
</evidence>
<comment type="similarity">
    <text evidence="1 7">Belongs to the RecO family.</text>
</comment>
<dbReference type="GO" id="GO:0006310">
    <property type="term" value="P:DNA recombination"/>
    <property type="evidence" value="ECO:0007669"/>
    <property type="project" value="UniProtKB-UniRule"/>
</dbReference>
<keyword evidence="4 7" id="KW-0233">DNA recombination</keyword>
<dbReference type="InterPro" id="IPR003717">
    <property type="entry name" value="RecO"/>
</dbReference>
<dbReference type="Gene3D" id="2.40.50.140">
    <property type="entry name" value="Nucleic acid-binding proteins"/>
    <property type="match status" value="1"/>
</dbReference>
<dbReference type="NCBIfam" id="TIGR00613">
    <property type="entry name" value="reco"/>
    <property type="match status" value="1"/>
</dbReference>
<sequence length="237" mass="26167">MLADQFLTPALLLRRLEHGENGLMVTFFTQKEGRISVLVPGGRKSIKRYGGVLEAFHTLEILVKQKGPSTDSLMLLGEASLLRARSGILSHLSALQAGGTALRWIRCLSPFHLPDPIIWNLLEEWLDTLDKPSSSPFLELVHLMFRLLVHTGYRLELERCVRCQKPCGPAKKATVDVIKGGLLCTSCGGGGRLMESSTRMACIQLQLGQHLELSPGQIDELLNLIYAVFKAHMGLSL</sequence>
<dbReference type="RefSeq" id="WP_075276981.1">
    <property type="nucleotide sequence ID" value="NZ_CP016908.1"/>
</dbReference>
<evidence type="ECO:0000313" key="9">
    <source>
        <dbReference type="EMBL" id="APS00317.1"/>
    </source>
</evidence>
<reference evidence="9 10" key="1">
    <citation type="submission" date="2016-08" db="EMBL/GenBank/DDBJ databases">
        <title>Identification and validation of antigenic proteins from Pajaroellobacter abortibovis using de-novo genome sequence assembly and reverse vaccinology.</title>
        <authorList>
            <person name="Welly B.T."/>
            <person name="Miller M.R."/>
            <person name="Stott J.L."/>
            <person name="Blanchard M.T."/>
            <person name="Islas-Trejo A.D."/>
            <person name="O'Rourke S.M."/>
            <person name="Young A.E."/>
            <person name="Medrano J.F."/>
            <person name="Van Eenennaam A.L."/>
        </authorList>
    </citation>
    <scope>NUCLEOTIDE SEQUENCE [LARGE SCALE GENOMIC DNA]</scope>
    <source>
        <strain evidence="9 10">BTF92-0548A/99-0131</strain>
    </source>
</reference>
<dbReference type="KEGG" id="pabo:BCY86_06220"/>
<evidence type="ECO:0000256" key="5">
    <source>
        <dbReference type="ARBA" id="ARBA00023204"/>
    </source>
</evidence>
<evidence type="ECO:0000256" key="2">
    <source>
        <dbReference type="ARBA" id="ARBA00021310"/>
    </source>
</evidence>
<evidence type="ECO:0000256" key="4">
    <source>
        <dbReference type="ARBA" id="ARBA00023172"/>
    </source>
</evidence>
<dbReference type="Pfam" id="PF11967">
    <property type="entry name" value="RecO_N"/>
    <property type="match status" value="1"/>
</dbReference>
<comment type="function">
    <text evidence="7">Involved in DNA repair and RecF pathway recombination.</text>
</comment>
<evidence type="ECO:0000256" key="6">
    <source>
        <dbReference type="ARBA" id="ARBA00033409"/>
    </source>
</evidence>
<evidence type="ECO:0000259" key="8">
    <source>
        <dbReference type="Pfam" id="PF11967"/>
    </source>
</evidence>
<keyword evidence="5 7" id="KW-0234">DNA repair</keyword>
<dbReference type="PANTHER" id="PTHR33991:SF1">
    <property type="entry name" value="DNA REPAIR PROTEIN RECO"/>
    <property type="match status" value="1"/>
</dbReference>
<dbReference type="SUPFAM" id="SSF57863">
    <property type="entry name" value="ArfGap/RecO-like zinc finger"/>
    <property type="match status" value="1"/>
</dbReference>
<dbReference type="EMBL" id="CP016908">
    <property type="protein sequence ID" value="APS00317.1"/>
    <property type="molecule type" value="Genomic_DNA"/>
</dbReference>
<organism evidence="9 10">
    <name type="scientific">Pajaroellobacter abortibovis</name>
    <dbReference type="NCBI Taxonomy" id="1882918"/>
    <lineage>
        <taxon>Bacteria</taxon>
        <taxon>Pseudomonadati</taxon>
        <taxon>Myxococcota</taxon>
        <taxon>Polyangia</taxon>
        <taxon>Polyangiales</taxon>
        <taxon>Polyangiaceae</taxon>
    </lineage>
</organism>
<dbReference type="AlphaFoldDB" id="A0A1L6MXZ6"/>
<dbReference type="HAMAP" id="MF_00201">
    <property type="entry name" value="RecO"/>
    <property type="match status" value="1"/>
</dbReference>
<dbReference type="InterPro" id="IPR042242">
    <property type="entry name" value="RecO_C"/>
</dbReference>
<dbReference type="GO" id="GO:0006302">
    <property type="term" value="P:double-strand break repair"/>
    <property type="evidence" value="ECO:0007669"/>
    <property type="project" value="TreeGrafter"/>
</dbReference>
<dbReference type="InterPro" id="IPR022572">
    <property type="entry name" value="DNA_rep/recomb_RecO_N"/>
</dbReference>
<dbReference type="Proteomes" id="UP000185544">
    <property type="component" value="Chromosome"/>
</dbReference>
<keyword evidence="3 7" id="KW-0227">DNA damage</keyword>
<name>A0A1L6MXZ6_9BACT</name>